<organism evidence="1 2">
    <name type="scientific">Ficus carica</name>
    <name type="common">Common fig</name>
    <dbReference type="NCBI Taxonomy" id="3494"/>
    <lineage>
        <taxon>Eukaryota</taxon>
        <taxon>Viridiplantae</taxon>
        <taxon>Streptophyta</taxon>
        <taxon>Embryophyta</taxon>
        <taxon>Tracheophyta</taxon>
        <taxon>Spermatophyta</taxon>
        <taxon>Magnoliopsida</taxon>
        <taxon>eudicotyledons</taxon>
        <taxon>Gunneridae</taxon>
        <taxon>Pentapetalae</taxon>
        <taxon>rosids</taxon>
        <taxon>fabids</taxon>
        <taxon>Rosales</taxon>
        <taxon>Moraceae</taxon>
        <taxon>Ficeae</taxon>
        <taxon>Ficus</taxon>
    </lineage>
</organism>
<evidence type="ECO:0000313" key="2">
    <source>
        <dbReference type="Proteomes" id="UP001187192"/>
    </source>
</evidence>
<sequence>MDNAKDRLLVIIAWFINDRVLRRREDEMWNLFTVEVELLLPLFDKYSSVVYGDLMSVFM</sequence>
<reference evidence="1" key="1">
    <citation type="submission" date="2023-07" db="EMBL/GenBank/DDBJ databases">
        <title>draft genome sequence of fig (Ficus carica).</title>
        <authorList>
            <person name="Takahashi T."/>
            <person name="Nishimura K."/>
        </authorList>
    </citation>
    <scope>NUCLEOTIDE SEQUENCE</scope>
</reference>
<gene>
    <name evidence="1" type="ORF">TIFTF001_009002</name>
</gene>
<accession>A0AA88D3A6</accession>
<dbReference type="AlphaFoldDB" id="A0AA88D3A6"/>
<name>A0AA88D3A6_FICCA</name>
<dbReference type="EMBL" id="BTGU01000010">
    <property type="protein sequence ID" value="GMN39777.1"/>
    <property type="molecule type" value="Genomic_DNA"/>
</dbReference>
<keyword evidence="2" id="KW-1185">Reference proteome</keyword>
<evidence type="ECO:0000313" key="1">
    <source>
        <dbReference type="EMBL" id="GMN39777.1"/>
    </source>
</evidence>
<dbReference type="Proteomes" id="UP001187192">
    <property type="component" value="Unassembled WGS sequence"/>
</dbReference>
<protein>
    <submittedName>
        <fullName evidence="1">Uncharacterized protein</fullName>
    </submittedName>
</protein>
<proteinExistence type="predicted"/>
<comment type="caution">
    <text evidence="1">The sequence shown here is derived from an EMBL/GenBank/DDBJ whole genome shotgun (WGS) entry which is preliminary data.</text>
</comment>